<dbReference type="NCBIfam" id="TIGR04329">
    <property type="entry name" value="cas1_PREFRAN"/>
    <property type="match status" value="1"/>
</dbReference>
<dbReference type="InterPro" id="IPR042206">
    <property type="entry name" value="CRISPR-assoc_Cas1_C"/>
</dbReference>
<keyword evidence="12" id="KW-0472">Membrane</keyword>
<evidence type="ECO:0000256" key="8">
    <source>
        <dbReference type="ARBA" id="ARBA00023211"/>
    </source>
</evidence>
<comment type="function">
    <text evidence="10">CRISPR (clustered regularly interspaced short palindromic repeat), is an adaptive immune system that provides protection against mobile genetic elements (viruses, transposable elements and conjugative plasmids). CRISPR clusters contain spacers, sequences complementary to antecedent mobile elements, and target invading nucleic acids. CRISPR clusters are transcribed and processed into CRISPR RNA (crRNA). Acts as a dsDNA endonuclease. Involved in the integration of spacer DNA into the CRISPR cassette.</text>
</comment>
<keyword evidence="5 10" id="KW-0460">Magnesium</keyword>
<comment type="similarity">
    <text evidence="10">Belongs to the CRISPR-associated endonuclease Cas1 family.</text>
</comment>
<dbReference type="GO" id="GO:0016787">
    <property type="term" value="F:hydrolase activity"/>
    <property type="evidence" value="ECO:0007669"/>
    <property type="project" value="UniProtKB-KW"/>
</dbReference>
<dbReference type="RefSeq" id="WP_037975885.1">
    <property type="nucleotide sequence ID" value="NZ_JAWRIX010000008.1"/>
</dbReference>
<dbReference type="InterPro" id="IPR050646">
    <property type="entry name" value="Cas1"/>
</dbReference>
<evidence type="ECO:0000313" key="14">
    <source>
        <dbReference type="Proteomes" id="UP000027665"/>
    </source>
</evidence>
<evidence type="ECO:0000256" key="6">
    <source>
        <dbReference type="ARBA" id="ARBA00023118"/>
    </source>
</evidence>
<dbReference type="GO" id="GO:0051607">
    <property type="term" value="P:defense response to virus"/>
    <property type="evidence" value="ECO:0007669"/>
    <property type="project" value="UniProtKB-UniRule"/>
</dbReference>
<feature type="binding site" evidence="10">
    <location>
        <position position="224"/>
    </location>
    <ligand>
        <name>Mn(2+)</name>
        <dbReference type="ChEBI" id="CHEBI:29035"/>
    </ligand>
</feature>
<dbReference type="PANTHER" id="PTHR34353">
    <property type="entry name" value="CRISPR-ASSOCIATED ENDONUCLEASE CAS1 1"/>
    <property type="match status" value="1"/>
</dbReference>
<dbReference type="GO" id="GO:0043571">
    <property type="term" value="P:maintenance of CRISPR repeat elements"/>
    <property type="evidence" value="ECO:0007669"/>
    <property type="project" value="UniProtKB-UniRule"/>
</dbReference>
<keyword evidence="12" id="KW-0812">Transmembrane</keyword>
<evidence type="ECO:0000256" key="2">
    <source>
        <dbReference type="ARBA" id="ARBA00022723"/>
    </source>
</evidence>
<evidence type="ECO:0000256" key="4">
    <source>
        <dbReference type="ARBA" id="ARBA00022801"/>
    </source>
</evidence>
<keyword evidence="11" id="KW-0175">Coiled coil</keyword>
<sequence length="326" mass="38371">MINVNEFEKKQILFIFLNFGESLSFANDNIIVKDRDGEIRHQSTCYRIFALFLIGNFTMTSGILQRSHKFGFPIILMTYTMRPYDVIGNRMEGNVILHRKQYSYTGLELAKHFVENKLVNQRSALARQRNKTDEIKEAIEQIEKHTAEVRTYEGELPGLIGLEGSAARIYFKNHFNNVEWKGRKPRIKSDYVNSTLDIGYTILFGIVESLLKLYGFDLYQGVLHRQFYMRKSLVCDLVEPLRPLIDIQIKKSINLGQCKAEDFQVIDGRNVLSWDKNKDYIYFLMKPILEHKREIFLYIQGYYRKFMKGSQAEDFPYFNIDRDEGE</sequence>
<keyword evidence="14" id="KW-1185">Reference proteome</keyword>
<dbReference type="EC" id="3.1.-.-" evidence="10"/>
<dbReference type="GO" id="GO:0004520">
    <property type="term" value="F:DNA endonuclease activity"/>
    <property type="evidence" value="ECO:0007669"/>
    <property type="project" value="InterPro"/>
</dbReference>
<keyword evidence="7 10" id="KW-0238">DNA-binding</keyword>
<dbReference type="GeneID" id="90983498"/>
<evidence type="ECO:0000256" key="1">
    <source>
        <dbReference type="ARBA" id="ARBA00022722"/>
    </source>
</evidence>
<feature type="binding site" evidence="10">
    <location>
        <position position="163"/>
    </location>
    <ligand>
        <name>Mn(2+)</name>
        <dbReference type="ChEBI" id="CHEBI:29035"/>
    </ligand>
</feature>
<feature type="binding site" evidence="10">
    <location>
        <position position="239"/>
    </location>
    <ligand>
        <name>Mn(2+)</name>
        <dbReference type="ChEBI" id="CHEBI:29035"/>
    </ligand>
</feature>
<dbReference type="EMBL" id="JMKI01000031">
    <property type="protein sequence ID" value="KEJ92202.1"/>
    <property type="molecule type" value="Genomic_DNA"/>
</dbReference>
<keyword evidence="3 10" id="KW-0255">Endonuclease</keyword>
<dbReference type="HAMAP" id="MF_01470">
    <property type="entry name" value="Cas1"/>
    <property type="match status" value="1"/>
</dbReference>
<comment type="caution">
    <text evidence="13">The sequence shown here is derived from an EMBL/GenBank/DDBJ whole genome shotgun (WGS) entry which is preliminary data.</text>
</comment>
<dbReference type="NCBIfam" id="TIGR00287">
    <property type="entry name" value="cas1"/>
    <property type="match status" value="1"/>
</dbReference>
<keyword evidence="1 10" id="KW-0540">Nuclease</keyword>
<name>A0A073J3A4_9BACT</name>
<dbReference type="CDD" id="cd09634">
    <property type="entry name" value="Cas1_I-II-III"/>
    <property type="match status" value="1"/>
</dbReference>
<keyword evidence="12" id="KW-1133">Transmembrane helix</keyword>
<dbReference type="PANTHER" id="PTHR34353:SF2">
    <property type="entry name" value="CRISPR-ASSOCIATED ENDONUCLEASE CAS1 1"/>
    <property type="match status" value="1"/>
</dbReference>
<dbReference type="AlphaFoldDB" id="A0A073J3A4"/>
<evidence type="ECO:0000256" key="11">
    <source>
        <dbReference type="SAM" id="Coils"/>
    </source>
</evidence>
<evidence type="ECO:0000256" key="5">
    <source>
        <dbReference type="ARBA" id="ARBA00022842"/>
    </source>
</evidence>
<dbReference type="Pfam" id="PF01867">
    <property type="entry name" value="Cas_Cas1"/>
    <property type="match status" value="1"/>
</dbReference>
<dbReference type="Proteomes" id="UP000027665">
    <property type="component" value="Unassembled WGS sequence"/>
</dbReference>
<evidence type="ECO:0000256" key="7">
    <source>
        <dbReference type="ARBA" id="ARBA00023125"/>
    </source>
</evidence>
<evidence type="ECO:0000256" key="3">
    <source>
        <dbReference type="ARBA" id="ARBA00022759"/>
    </source>
</evidence>
<dbReference type="Gene3D" id="1.20.120.920">
    <property type="entry name" value="CRISPR-associated endonuclease Cas1, C-terminal domain"/>
    <property type="match status" value="1"/>
</dbReference>
<accession>A0A073J3A4</accession>
<feature type="coiled-coil region" evidence="11">
    <location>
        <begin position="125"/>
        <end position="155"/>
    </location>
</feature>
<evidence type="ECO:0000256" key="12">
    <source>
        <dbReference type="SAM" id="Phobius"/>
    </source>
</evidence>
<dbReference type="STRING" id="2754.EH55_04125"/>
<gene>
    <name evidence="10" type="primary">cas1</name>
    <name evidence="13" type="ORF">EH55_04125</name>
</gene>
<evidence type="ECO:0000256" key="10">
    <source>
        <dbReference type="HAMAP-Rule" id="MF_01470"/>
    </source>
</evidence>
<keyword evidence="8 10" id="KW-0464">Manganese</keyword>
<protein>
    <recommendedName>
        <fullName evidence="10">CRISPR-associated endonuclease Cas1</fullName>
        <ecNumber evidence="10">3.1.-.-</ecNumber>
    </recommendedName>
</protein>
<keyword evidence="4 10" id="KW-0378">Hydrolase</keyword>
<feature type="transmembrane region" description="Helical" evidence="12">
    <location>
        <begin position="44"/>
        <end position="64"/>
    </location>
</feature>
<dbReference type="InterPro" id="IPR002729">
    <property type="entry name" value="CRISPR-assoc_Cas1"/>
</dbReference>
<keyword evidence="2 10" id="KW-0479">Metal-binding</keyword>
<comment type="subunit">
    <text evidence="9 10">Homodimer, forms a heterotetramer with a Cas2 homodimer.</text>
</comment>
<dbReference type="OrthoDB" id="9803119at2"/>
<dbReference type="GO" id="GO:0003677">
    <property type="term" value="F:DNA binding"/>
    <property type="evidence" value="ECO:0007669"/>
    <property type="project" value="UniProtKB-KW"/>
</dbReference>
<evidence type="ECO:0000256" key="9">
    <source>
        <dbReference type="ARBA" id="ARBA00038592"/>
    </source>
</evidence>
<dbReference type="InterPro" id="IPR027617">
    <property type="entry name" value="Cas1_PREFRAN"/>
</dbReference>
<keyword evidence="6 10" id="KW-0051">Antiviral defense</keyword>
<dbReference type="eggNOG" id="COG1518">
    <property type="taxonomic scope" value="Bacteria"/>
</dbReference>
<organism evidence="13 14">
    <name type="scientific">Synergistes jonesii</name>
    <dbReference type="NCBI Taxonomy" id="2754"/>
    <lineage>
        <taxon>Bacteria</taxon>
        <taxon>Thermotogati</taxon>
        <taxon>Synergistota</taxon>
        <taxon>Synergistia</taxon>
        <taxon>Synergistales</taxon>
        <taxon>Synergistaceae</taxon>
        <taxon>Synergistes</taxon>
    </lineage>
</organism>
<reference evidence="13 14" key="1">
    <citation type="submission" date="2014-04" db="EMBL/GenBank/DDBJ databases">
        <title>Draft Genome Sequence of Synergistes jonesii.</title>
        <authorList>
            <person name="Coil D.A."/>
            <person name="Eisen J.A."/>
            <person name="Holland-Moritz H.E."/>
        </authorList>
    </citation>
    <scope>NUCLEOTIDE SEQUENCE [LARGE SCALE GENOMIC DNA]</scope>
    <source>
        <strain evidence="13 14">78-1</strain>
    </source>
</reference>
<proteinExistence type="inferred from homology"/>
<dbReference type="GO" id="GO:0046872">
    <property type="term" value="F:metal ion binding"/>
    <property type="evidence" value="ECO:0007669"/>
    <property type="project" value="UniProtKB-UniRule"/>
</dbReference>
<evidence type="ECO:0000313" key="13">
    <source>
        <dbReference type="EMBL" id="KEJ92202.1"/>
    </source>
</evidence>
<comment type="cofactor">
    <cofactor evidence="10">
        <name>Mg(2+)</name>
        <dbReference type="ChEBI" id="CHEBI:18420"/>
    </cofactor>
    <cofactor evidence="10">
        <name>Mn(2+)</name>
        <dbReference type="ChEBI" id="CHEBI:29035"/>
    </cofactor>
</comment>